<comment type="caution">
    <text evidence="2">The sequence shown here is derived from an EMBL/GenBank/DDBJ whole genome shotgun (WGS) entry which is preliminary data.</text>
</comment>
<accession>A0A2K3K5W9</accession>
<sequence>LPASSEDKRRTNGGRVREVQQDRGRSRGERERSDGGAETVRWLSGGYSSSLFLVFGGDGDVLKVVADVLVMMDGGDGAVTVMRLH</sequence>
<reference evidence="2 3" key="1">
    <citation type="journal article" date="2014" name="Am. J. Bot.">
        <title>Genome assembly and annotation for red clover (Trifolium pratense; Fabaceae).</title>
        <authorList>
            <person name="Istvanek J."/>
            <person name="Jaros M."/>
            <person name="Krenek A."/>
            <person name="Repkova J."/>
        </authorList>
    </citation>
    <scope>NUCLEOTIDE SEQUENCE [LARGE SCALE GENOMIC DNA]</scope>
    <source>
        <strain evidence="3">cv. Tatra</strain>
        <tissue evidence="2">Young leaves</tissue>
    </source>
</reference>
<dbReference type="AlphaFoldDB" id="A0A2K3K5W9"/>
<feature type="region of interest" description="Disordered" evidence="1">
    <location>
        <begin position="1"/>
        <end position="38"/>
    </location>
</feature>
<organism evidence="2 3">
    <name type="scientific">Trifolium pratense</name>
    <name type="common">Red clover</name>
    <dbReference type="NCBI Taxonomy" id="57577"/>
    <lineage>
        <taxon>Eukaryota</taxon>
        <taxon>Viridiplantae</taxon>
        <taxon>Streptophyta</taxon>
        <taxon>Embryophyta</taxon>
        <taxon>Tracheophyta</taxon>
        <taxon>Spermatophyta</taxon>
        <taxon>Magnoliopsida</taxon>
        <taxon>eudicotyledons</taxon>
        <taxon>Gunneridae</taxon>
        <taxon>Pentapetalae</taxon>
        <taxon>rosids</taxon>
        <taxon>fabids</taxon>
        <taxon>Fabales</taxon>
        <taxon>Fabaceae</taxon>
        <taxon>Papilionoideae</taxon>
        <taxon>50 kb inversion clade</taxon>
        <taxon>NPAAA clade</taxon>
        <taxon>Hologalegina</taxon>
        <taxon>IRL clade</taxon>
        <taxon>Trifolieae</taxon>
        <taxon>Trifolium</taxon>
    </lineage>
</organism>
<reference evidence="2 3" key="2">
    <citation type="journal article" date="2017" name="Front. Plant Sci.">
        <title>Gene Classification and Mining of Molecular Markers Useful in Red Clover (Trifolium pratense) Breeding.</title>
        <authorList>
            <person name="Istvanek J."/>
            <person name="Dluhosova J."/>
            <person name="Dluhos P."/>
            <person name="Patkova L."/>
            <person name="Nedelnik J."/>
            <person name="Repkova J."/>
        </authorList>
    </citation>
    <scope>NUCLEOTIDE SEQUENCE [LARGE SCALE GENOMIC DNA]</scope>
    <source>
        <strain evidence="3">cv. Tatra</strain>
        <tissue evidence="2">Young leaves</tissue>
    </source>
</reference>
<gene>
    <name evidence="2" type="ORF">L195_g060780</name>
</gene>
<dbReference type="Proteomes" id="UP000236291">
    <property type="component" value="Unassembled WGS sequence"/>
</dbReference>
<evidence type="ECO:0000313" key="2">
    <source>
        <dbReference type="EMBL" id="PNX61684.1"/>
    </source>
</evidence>
<name>A0A2K3K5W9_TRIPR</name>
<evidence type="ECO:0000256" key="1">
    <source>
        <dbReference type="SAM" id="MobiDB-lite"/>
    </source>
</evidence>
<feature type="compositionally biased region" description="Basic and acidic residues" evidence="1">
    <location>
        <begin position="1"/>
        <end position="35"/>
    </location>
</feature>
<evidence type="ECO:0000313" key="3">
    <source>
        <dbReference type="Proteomes" id="UP000236291"/>
    </source>
</evidence>
<protein>
    <submittedName>
        <fullName evidence="2">Uncharacterized protein</fullName>
    </submittedName>
</protein>
<feature type="non-terminal residue" evidence="2">
    <location>
        <position position="1"/>
    </location>
</feature>
<proteinExistence type="predicted"/>
<dbReference type="EMBL" id="ASHM01143011">
    <property type="protein sequence ID" value="PNX61684.1"/>
    <property type="molecule type" value="Genomic_DNA"/>
</dbReference>